<dbReference type="Gene3D" id="3.40.50.2000">
    <property type="entry name" value="Glycogen Phosphorylase B"/>
    <property type="match status" value="2"/>
</dbReference>
<gene>
    <name evidence="3" type="ORF">WA1_36705</name>
</gene>
<dbReference type="AlphaFoldDB" id="A0A139X232"/>
<dbReference type="STRING" id="128403.WA1_36705"/>
<dbReference type="Proteomes" id="UP000076925">
    <property type="component" value="Unassembled WGS sequence"/>
</dbReference>
<evidence type="ECO:0000259" key="2">
    <source>
        <dbReference type="Pfam" id="PF13579"/>
    </source>
</evidence>
<reference evidence="3 4" key="1">
    <citation type="journal article" date="2013" name="Genome Biol. Evol.">
        <title>Genomes of Stigonematalean cyanobacteria (subsection V) and the evolution of oxygenic photosynthesis from prokaryotes to plastids.</title>
        <authorList>
            <person name="Dagan T."/>
            <person name="Roettger M."/>
            <person name="Stucken K."/>
            <person name="Landan G."/>
            <person name="Koch R."/>
            <person name="Major P."/>
            <person name="Gould S.B."/>
            <person name="Goremykin V.V."/>
            <person name="Rippka R."/>
            <person name="Tandeau de Marsac N."/>
            <person name="Gugger M."/>
            <person name="Lockhart P.J."/>
            <person name="Allen J.F."/>
            <person name="Brune I."/>
            <person name="Maus I."/>
            <person name="Puhler A."/>
            <person name="Martin W.F."/>
        </authorList>
    </citation>
    <scope>NUCLEOTIDE SEQUENCE [LARGE SCALE GENOMIC DNA]</scope>
    <source>
        <strain evidence="3 4">PCC 7110</strain>
    </source>
</reference>
<sequence length="434" mass="47895">MNSRTKQRIALISVHGDPAIEIGKEEAGGQNVYVRQVGEALARLGLQVEMFTRKISAEQETIVQHSPNCRTIRLEAGTVEFVPRDNLFGYLPEFVDNFLKFQQENNYVYPLVHTNYWLSGWVGMQLKKIQGSKQVHTYHSLGVVKYNTIETIPPIANTRLAVEAQVLETAERIVATSPQEKEHMQTLVSTKGNIDIIPCGTDIQRFGCVDRQTARAALGIDPEAKLVLYVGRFDPRKGIETLVRAVGQSQFRSSDKLQLIIGGGSRPGHSDGIERDRIESIVAELGMGDFTTFPGRLSQEILPYYYAAANVCVVPSHYEPFGLVAIEAMASGTPVVASDVGGLQFTVIPEETGLLATPQDATAFSAAIDQILSNPQLGDQWGQGGRRRVENKFSWDGVASQLDRLYTQIVQATLEKTLQETPEKLPQEKAILVS</sequence>
<keyword evidence="4" id="KW-1185">Reference proteome</keyword>
<dbReference type="InterPro" id="IPR050194">
    <property type="entry name" value="Glycosyltransferase_grp1"/>
</dbReference>
<dbReference type="Pfam" id="PF13579">
    <property type="entry name" value="Glyco_trans_4_4"/>
    <property type="match status" value="1"/>
</dbReference>
<organism evidence="3 4">
    <name type="scientific">Scytonema hofmannii PCC 7110</name>
    <dbReference type="NCBI Taxonomy" id="128403"/>
    <lineage>
        <taxon>Bacteria</taxon>
        <taxon>Bacillati</taxon>
        <taxon>Cyanobacteriota</taxon>
        <taxon>Cyanophyceae</taxon>
        <taxon>Nostocales</taxon>
        <taxon>Scytonemataceae</taxon>
        <taxon>Scytonema</taxon>
    </lineage>
</organism>
<comment type="caution">
    <text evidence="3">The sequence shown here is derived from an EMBL/GenBank/DDBJ whole genome shotgun (WGS) entry which is preliminary data.</text>
</comment>
<dbReference type="OrthoDB" id="9795068at2"/>
<dbReference type="RefSeq" id="WP_033336159.1">
    <property type="nucleotide sequence ID" value="NZ_KQ976354.1"/>
</dbReference>
<dbReference type="EMBL" id="ANNX02000040">
    <property type="protein sequence ID" value="KYC38713.1"/>
    <property type="molecule type" value="Genomic_DNA"/>
</dbReference>
<feature type="domain" description="Glycosyltransferase subfamily 4-like N-terminal" evidence="2">
    <location>
        <begin position="28"/>
        <end position="200"/>
    </location>
</feature>
<dbReference type="SUPFAM" id="SSF53756">
    <property type="entry name" value="UDP-Glycosyltransferase/glycogen phosphorylase"/>
    <property type="match status" value="1"/>
</dbReference>
<accession>A0A139X232</accession>
<dbReference type="GO" id="GO:0016758">
    <property type="term" value="F:hexosyltransferase activity"/>
    <property type="evidence" value="ECO:0007669"/>
    <property type="project" value="TreeGrafter"/>
</dbReference>
<evidence type="ECO:0000313" key="4">
    <source>
        <dbReference type="Proteomes" id="UP000076925"/>
    </source>
</evidence>
<dbReference type="InterPro" id="IPR001296">
    <property type="entry name" value="Glyco_trans_1"/>
</dbReference>
<dbReference type="PANTHER" id="PTHR45947">
    <property type="entry name" value="SULFOQUINOVOSYL TRANSFERASE SQD2"/>
    <property type="match status" value="1"/>
</dbReference>
<feature type="domain" description="Glycosyl transferase family 1" evidence="1">
    <location>
        <begin position="210"/>
        <end position="387"/>
    </location>
</feature>
<keyword evidence="3" id="KW-0378">Hydrolase</keyword>
<dbReference type="Pfam" id="PF00534">
    <property type="entry name" value="Glycos_transf_1"/>
    <property type="match status" value="1"/>
</dbReference>
<name>A0A139X232_9CYAN</name>
<dbReference type="GO" id="GO:0016787">
    <property type="term" value="F:hydrolase activity"/>
    <property type="evidence" value="ECO:0007669"/>
    <property type="project" value="UniProtKB-KW"/>
</dbReference>
<proteinExistence type="predicted"/>
<dbReference type="InterPro" id="IPR028098">
    <property type="entry name" value="Glyco_trans_4-like_N"/>
</dbReference>
<dbReference type="PANTHER" id="PTHR45947:SF3">
    <property type="entry name" value="SULFOQUINOVOSYL TRANSFERASE SQD2"/>
    <property type="match status" value="1"/>
</dbReference>
<dbReference type="CDD" id="cd03800">
    <property type="entry name" value="GT4_sucrose_synthase"/>
    <property type="match status" value="1"/>
</dbReference>
<protein>
    <submittedName>
        <fullName evidence="3">Glycoside hydrolase</fullName>
    </submittedName>
</protein>
<evidence type="ECO:0000259" key="1">
    <source>
        <dbReference type="Pfam" id="PF00534"/>
    </source>
</evidence>
<evidence type="ECO:0000313" key="3">
    <source>
        <dbReference type="EMBL" id="KYC38713.1"/>
    </source>
</evidence>